<organism evidence="1 2">
    <name type="scientific">Providencia alcalifaciens</name>
    <dbReference type="NCBI Taxonomy" id="126385"/>
    <lineage>
        <taxon>Bacteria</taxon>
        <taxon>Pseudomonadati</taxon>
        <taxon>Pseudomonadota</taxon>
        <taxon>Gammaproteobacteria</taxon>
        <taxon>Enterobacterales</taxon>
        <taxon>Morganellaceae</taxon>
        <taxon>Providencia</taxon>
    </lineage>
</organism>
<dbReference type="EMBL" id="SMAS01000001">
    <property type="protein sequence ID" value="TCT38696.1"/>
    <property type="molecule type" value="Genomic_DNA"/>
</dbReference>
<protein>
    <submittedName>
        <fullName evidence="1">Uncharacterized protein</fullName>
    </submittedName>
</protein>
<name>A0A4R3NX63_9GAMM</name>
<gene>
    <name evidence="1" type="ORF">EC835_101718</name>
</gene>
<dbReference type="AlphaFoldDB" id="A0A4R3NX63"/>
<evidence type="ECO:0000313" key="2">
    <source>
        <dbReference type="Proteomes" id="UP000295055"/>
    </source>
</evidence>
<dbReference type="Proteomes" id="UP000295055">
    <property type="component" value="Unassembled WGS sequence"/>
</dbReference>
<proteinExistence type="predicted"/>
<comment type="caution">
    <text evidence="1">The sequence shown here is derived from an EMBL/GenBank/DDBJ whole genome shotgun (WGS) entry which is preliminary data.</text>
</comment>
<accession>A0A4R3NX63</accession>
<sequence>MSILFPFFIYAKGKNFDNKESGELSSLDFTIEFTVNIKTQQFLLLVKYNFLFIVYDLFSLVTSPFNFNHPLSPSRENT</sequence>
<evidence type="ECO:0000313" key="1">
    <source>
        <dbReference type="EMBL" id="TCT38696.1"/>
    </source>
</evidence>
<reference evidence="1 2" key="1">
    <citation type="submission" date="2019-03" db="EMBL/GenBank/DDBJ databases">
        <title>Genomic analyses of the natural microbiome of Caenorhabditis elegans.</title>
        <authorList>
            <person name="Samuel B."/>
        </authorList>
    </citation>
    <scope>NUCLEOTIDE SEQUENCE [LARGE SCALE GENOMIC DNA]</scope>
    <source>
        <strain evidence="1 2">JUb102</strain>
    </source>
</reference>